<feature type="compositionally biased region" description="Polar residues" evidence="1">
    <location>
        <begin position="377"/>
        <end position="392"/>
    </location>
</feature>
<name>A0A699GXQ1_TANCI</name>
<reference evidence="2" key="1">
    <citation type="journal article" date="2019" name="Sci. Rep.">
        <title>Draft genome of Tanacetum cinerariifolium, the natural source of mosquito coil.</title>
        <authorList>
            <person name="Yamashiro T."/>
            <person name="Shiraishi A."/>
            <person name="Satake H."/>
            <person name="Nakayama K."/>
        </authorList>
    </citation>
    <scope>NUCLEOTIDE SEQUENCE</scope>
</reference>
<feature type="region of interest" description="Disordered" evidence="1">
    <location>
        <begin position="351"/>
        <end position="392"/>
    </location>
</feature>
<feature type="compositionally biased region" description="Polar residues" evidence="1">
    <location>
        <begin position="103"/>
        <end position="112"/>
    </location>
</feature>
<evidence type="ECO:0000256" key="1">
    <source>
        <dbReference type="SAM" id="MobiDB-lite"/>
    </source>
</evidence>
<dbReference type="AlphaFoldDB" id="A0A699GXQ1"/>
<feature type="region of interest" description="Disordered" evidence="1">
    <location>
        <begin position="91"/>
        <end position="138"/>
    </location>
</feature>
<dbReference type="EMBL" id="BKCJ010072025">
    <property type="protein sequence ID" value="GEW74669.1"/>
    <property type="molecule type" value="Genomic_DNA"/>
</dbReference>
<proteinExistence type="predicted"/>
<feature type="compositionally biased region" description="Basic and acidic residues" evidence="1">
    <location>
        <begin position="113"/>
        <end position="138"/>
    </location>
</feature>
<sequence length="505" mass="57715">MNKLEKQLNNEILHEKDSKSAISVIKVHFDKFIHSEMLKSSNYDSNAREARQDFKDHIQMGAQSFKEFIIQHMESTKQWLKQRMLAGEKDCSGIVSDKGNDQGLENQSNTSGDESRRSRNECNDKSTSKDDTDIRPSYDIEPMVEVPYNAEYNVFAVETQHSEQPESINDTHVMEKDDSYINPDSPNMCDNDNQADQNAEACDDERVALANLITELETYKTLNDHTVDYDKLDLVKEKHDELVKHSFLTKSHYEGLVKEKTKTQNDSFKFVHELKQEMHADLKYVESLEKEIDELKYDKAYFSNMYDILLNSPKHVSFQSPRESIGSNVMVHNYYLKEAKKKAQLHNDKALNTKPNVQQSARLPNTTNGNKLKPRNLYQQPRNWPPSMSSHVSNRTVNIAEPPRNQKPFLKSKDLACPTCKKCIYNANRDRSGLTWKPTGKIFTQVGLKWIPIRKSVETCYNTNDSASPLGKETHNPKTVLCANSSSLSAGTSMASEPISSKGFI</sequence>
<accession>A0A699GXQ1</accession>
<evidence type="ECO:0000313" key="2">
    <source>
        <dbReference type="EMBL" id="GEW74669.1"/>
    </source>
</evidence>
<organism evidence="2">
    <name type="scientific">Tanacetum cinerariifolium</name>
    <name type="common">Dalmatian daisy</name>
    <name type="synonym">Chrysanthemum cinerariifolium</name>
    <dbReference type="NCBI Taxonomy" id="118510"/>
    <lineage>
        <taxon>Eukaryota</taxon>
        <taxon>Viridiplantae</taxon>
        <taxon>Streptophyta</taxon>
        <taxon>Embryophyta</taxon>
        <taxon>Tracheophyta</taxon>
        <taxon>Spermatophyta</taxon>
        <taxon>Magnoliopsida</taxon>
        <taxon>eudicotyledons</taxon>
        <taxon>Gunneridae</taxon>
        <taxon>Pentapetalae</taxon>
        <taxon>asterids</taxon>
        <taxon>campanulids</taxon>
        <taxon>Asterales</taxon>
        <taxon>Asteraceae</taxon>
        <taxon>Asteroideae</taxon>
        <taxon>Anthemideae</taxon>
        <taxon>Anthemidinae</taxon>
        <taxon>Tanacetum</taxon>
    </lineage>
</organism>
<comment type="caution">
    <text evidence="2">The sequence shown here is derived from an EMBL/GenBank/DDBJ whole genome shotgun (WGS) entry which is preliminary data.</text>
</comment>
<feature type="compositionally biased region" description="Polar residues" evidence="1">
    <location>
        <begin position="353"/>
        <end position="370"/>
    </location>
</feature>
<protein>
    <submittedName>
        <fullName evidence="2">Uncharacterized protein</fullName>
    </submittedName>
</protein>
<gene>
    <name evidence="2" type="ORF">Tci_246645</name>
</gene>